<gene>
    <name evidence="1" type="ORF">BCY88_35280</name>
</gene>
<organism evidence="1 2">
    <name type="scientific">Paraburkholderia fungorum</name>
    <dbReference type="NCBI Taxonomy" id="134537"/>
    <lineage>
        <taxon>Bacteria</taxon>
        <taxon>Pseudomonadati</taxon>
        <taxon>Pseudomonadota</taxon>
        <taxon>Betaproteobacteria</taxon>
        <taxon>Burkholderiales</taxon>
        <taxon>Burkholderiaceae</taxon>
        <taxon>Paraburkholderia</taxon>
    </lineage>
</organism>
<comment type="caution">
    <text evidence="1">The sequence shown here is derived from an EMBL/GenBank/DDBJ whole genome shotgun (WGS) entry which is preliminary data.</text>
</comment>
<evidence type="ECO:0000313" key="2">
    <source>
        <dbReference type="Proteomes" id="UP000283709"/>
    </source>
</evidence>
<dbReference type="AlphaFoldDB" id="A0A3R7I6Y3"/>
<name>A0A3R7I6Y3_9BURK</name>
<accession>A0A3R7I6Y3</accession>
<sequence>MNTLCELLPLIVFCGELDVLIYEQVPMMSVEDTSSWSAWAKRWMASRIAAGLNLLSICSNLSRY</sequence>
<protein>
    <submittedName>
        <fullName evidence="1">Uncharacterized protein</fullName>
    </submittedName>
</protein>
<reference evidence="1 2" key="1">
    <citation type="submission" date="2016-07" db="EMBL/GenBank/DDBJ databases">
        <title>Genome analysis of Burkholderia fungorum ES3-20.</title>
        <authorList>
            <person name="Xu D."/>
            <person name="Yao R."/>
            <person name="Zheng S."/>
        </authorList>
    </citation>
    <scope>NUCLEOTIDE SEQUENCE [LARGE SCALE GENOMIC DNA]</scope>
    <source>
        <strain evidence="1 2">ES3-20</strain>
    </source>
</reference>
<dbReference type="EMBL" id="MCAS01000037">
    <property type="protein sequence ID" value="RKF36701.1"/>
    <property type="molecule type" value="Genomic_DNA"/>
</dbReference>
<proteinExistence type="predicted"/>
<evidence type="ECO:0000313" key="1">
    <source>
        <dbReference type="EMBL" id="RKF36701.1"/>
    </source>
</evidence>
<dbReference type="Proteomes" id="UP000283709">
    <property type="component" value="Unassembled WGS sequence"/>
</dbReference>